<dbReference type="Proteomes" id="UP000422221">
    <property type="component" value="Unassembled WGS sequence"/>
</dbReference>
<reference evidence="2 3" key="1">
    <citation type="journal article" date="2019" name="Nat. Med.">
        <title>A library of human gut bacterial isolates paired with longitudinal multiomics data enables mechanistic microbiome research.</title>
        <authorList>
            <person name="Poyet M."/>
            <person name="Groussin M."/>
            <person name="Gibbons S.M."/>
            <person name="Avila-Pacheco J."/>
            <person name="Jiang X."/>
            <person name="Kearney S.M."/>
            <person name="Perrotta A.R."/>
            <person name="Berdy B."/>
            <person name="Zhao S."/>
            <person name="Lieberman T.D."/>
            <person name="Swanson P.K."/>
            <person name="Smith M."/>
            <person name="Roesemann S."/>
            <person name="Alexander J.E."/>
            <person name="Rich S.A."/>
            <person name="Livny J."/>
            <person name="Vlamakis H."/>
            <person name="Clish C."/>
            <person name="Bullock K."/>
            <person name="Deik A."/>
            <person name="Scott J."/>
            <person name="Pierce K.A."/>
            <person name="Xavier R.J."/>
            <person name="Alm E.J."/>
        </authorList>
    </citation>
    <scope>NUCLEOTIDE SEQUENCE [LARGE SCALE GENOMIC DNA]</scope>
    <source>
        <strain evidence="2 3">BIOML-A10</strain>
    </source>
</reference>
<name>A0A7J4XI64_9BACE</name>
<protein>
    <submittedName>
        <fullName evidence="2">Uncharacterized protein</fullName>
    </submittedName>
</protein>
<gene>
    <name evidence="2" type="ORF">F3F73_12025</name>
</gene>
<accession>A0A7J4XI64</accession>
<evidence type="ECO:0000313" key="2">
    <source>
        <dbReference type="EMBL" id="KAA3764580.1"/>
    </source>
</evidence>
<dbReference type="Pfam" id="PF20186">
    <property type="entry name" value="DUF6549"/>
    <property type="match status" value="1"/>
</dbReference>
<evidence type="ECO:0000256" key="1">
    <source>
        <dbReference type="SAM" id="Coils"/>
    </source>
</evidence>
<dbReference type="EMBL" id="VWMK01000011">
    <property type="protein sequence ID" value="KAA3764580.1"/>
    <property type="molecule type" value="Genomic_DNA"/>
</dbReference>
<dbReference type="RefSeq" id="WP_130058276.1">
    <property type="nucleotide sequence ID" value="NZ_RCXT01000003.1"/>
</dbReference>
<proteinExistence type="predicted"/>
<feature type="coiled-coil region" evidence="1">
    <location>
        <begin position="22"/>
        <end position="49"/>
    </location>
</feature>
<dbReference type="InterPro" id="IPR046679">
    <property type="entry name" value="DUF6549"/>
</dbReference>
<comment type="caution">
    <text evidence="2">The sequence shown here is derived from an EMBL/GenBank/DDBJ whole genome shotgun (WGS) entry which is preliminary data.</text>
</comment>
<dbReference type="AlphaFoldDB" id="A0A7J4XI64"/>
<evidence type="ECO:0000313" key="3">
    <source>
        <dbReference type="Proteomes" id="UP000422221"/>
    </source>
</evidence>
<sequence length="204" mass="23769">MMKMNRISITTIVILAAALVTIHLLRVQIKHLKQERDRYSANTESLLSDIKRMKIDSCTTVVEVQTLKLTVDEYEKYRATDAAQIKKMGIRIKDLEAVGKHQITVDAPIRAKIRDSTIVYDAITVSVRKVEMDTPHLKLDGTIEDNLLKGKLYLPVNLQQAIWLEYKHKFLWWRWKVKAVHQSISSDNPYVYINYSEFIKIQKK</sequence>
<keyword evidence="1" id="KW-0175">Coiled coil</keyword>
<organism evidence="2 3">
    <name type="scientific">Bacteroides salyersiae</name>
    <dbReference type="NCBI Taxonomy" id="291644"/>
    <lineage>
        <taxon>Bacteria</taxon>
        <taxon>Pseudomonadati</taxon>
        <taxon>Bacteroidota</taxon>
        <taxon>Bacteroidia</taxon>
        <taxon>Bacteroidales</taxon>
        <taxon>Bacteroidaceae</taxon>
        <taxon>Bacteroides</taxon>
    </lineage>
</organism>